<proteinExistence type="predicted"/>
<dbReference type="OrthoDB" id="7468774at2759"/>
<dbReference type="Proteomes" id="UP000838756">
    <property type="component" value="Unassembled WGS sequence"/>
</dbReference>
<sequence length="172" mass="18533">MHRVVVDGSSSDLMAINAGVPQGSVLSPTLFLLHINDLLKPGIFGYADDSTVTVRYMSSPRASGDETLVLREALVERVNLALSEVSDWGDTNLTELDSEGVSNVASAKQGGPPAPSKILLYSKRVTLTSTEYQAKLRTITFAITNSLWIYPHHLSIQIMSRGLSDDEDNGAG</sequence>
<protein>
    <submittedName>
        <fullName evidence="1">Jg6477 protein</fullName>
    </submittedName>
</protein>
<evidence type="ECO:0000313" key="1">
    <source>
        <dbReference type="EMBL" id="CAH2270002.1"/>
    </source>
</evidence>
<reference evidence="1" key="1">
    <citation type="submission" date="2022-03" db="EMBL/GenBank/DDBJ databases">
        <authorList>
            <person name="Lindestad O."/>
        </authorList>
    </citation>
    <scope>NUCLEOTIDE SEQUENCE</scope>
</reference>
<dbReference type="EMBL" id="CAKXAJ010026559">
    <property type="protein sequence ID" value="CAH2270002.1"/>
    <property type="molecule type" value="Genomic_DNA"/>
</dbReference>
<gene>
    <name evidence="1" type="primary">jg6477</name>
    <name evidence="1" type="ORF">PAEG_LOCUS27928</name>
</gene>
<dbReference type="AlphaFoldDB" id="A0A8S4SPY1"/>
<name>A0A8S4SPY1_9NEOP</name>
<keyword evidence="2" id="KW-1185">Reference proteome</keyword>
<organism evidence="1 2">
    <name type="scientific">Pararge aegeria aegeria</name>
    <dbReference type="NCBI Taxonomy" id="348720"/>
    <lineage>
        <taxon>Eukaryota</taxon>
        <taxon>Metazoa</taxon>
        <taxon>Ecdysozoa</taxon>
        <taxon>Arthropoda</taxon>
        <taxon>Hexapoda</taxon>
        <taxon>Insecta</taxon>
        <taxon>Pterygota</taxon>
        <taxon>Neoptera</taxon>
        <taxon>Endopterygota</taxon>
        <taxon>Lepidoptera</taxon>
        <taxon>Glossata</taxon>
        <taxon>Ditrysia</taxon>
        <taxon>Papilionoidea</taxon>
        <taxon>Nymphalidae</taxon>
        <taxon>Satyrinae</taxon>
        <taxon>Satyrini</taxon>
        <taxon>Parargina</taxon>
        <taxon>Pararge</taxon>
    </lineage>
</organism>
<comment type="caution">
    <text evidence="1">The sequence shown here is derived from an EMBL/GenBank/DDBJ whole genome shotgun (WGS) entry which is preliminary data.</text>
</comment>
<accession>A0A8S4SPY1</accession>
<evidence type="ECO:0000313" key="2">
    <source>
        <dbReference type="Proteomes" id="UP000838756"/>
    </source>
</evidence>